<keyword evidence="8" id="KW-0283">Flagellar rotation</keyword>
<dbReference type="Pfam" id="PF02154">
    <property type="entry name" value="FliM"/>
    <property type="match status" value="1"/>
</dbReference>
<comment type="subcellular location">
    <subcellularLocation>
        <location evidence="1">Bacterial flagellum basal body</location>
    </subcellularLocation>
    <subcellularLocation>
        <location evidence="2">Cell inner membrane</location>
        <topology evidence="2">Peripheral membrane protein</topology>
    </subcellularLocation>
</comment>
<name>A0A369TJD6_9RHOB</name>
<evidence type="ECO:0000259" key="12">
    <source>
        <dbReference type="Pfam" id="PF01052"/>
    </source>
</evidence>
<dbReference type="OrthoDB" id="9806941at2"/>
<comment type="function">
    <text evidence="11">FliM is one of three proteins (FliG, FliN, FliM) that forms the rotor-mounted switch complex (C ring), located at the base of the basal body. This complex interacts with the CheY and CheZ chemotaxis proteins, in addition to contacting components of the motor that determine the direction of flagellar rotation.</text>
</comment>
<keyword evidence="6" id="KW-0145">Chemotaxis</keyword>
<dbReference type="InterPro" id="IPR001689">
    <property type="entry name" value="Flag_FliM"/>
</dbReference>
<evidence type="ECO:0000256" key="6">
    <source>
        <dbReference type="ARBA" id="ARBA00022500"/>
    </source>
</evidence>
<evidence type="ECO:0000256" key="4">
    <source>
        <dbReference type="ARBA" id="ARBA00021898"/>
    </source>
</evidence>
<evidence type="ECO:0000256" key="7">
    <source>
        <dbReference type="ARBA" id="ARBA00022519"/>
    </source>
</evidence>
<dbReference type="GO" id="GO:0005886">
    <property type="term" value="C:plasma membrane"/>
    <property type="evidence" value="ECO:0007669"/>
    <property type="project" value="UniProtKB-SubCell"/>
</dbReference>
<accession>A0A369TJD6</accession>
<sequence length="315" mass="34867">MSHSSLRAPEELEETMIRQARENFQRLPTLEIIIDRLLLAVVPKMKSYCTVAPEIDLVSLDYMPYEYAMETVNSPSLIALSSADPWDSQVACVIEPDLLFSVLEIMLGGRRASRDHWQPRNLTAIEQKLGLRLAELCLEALSLCFADISPVTFTTHALESNPKSLMLAPPRTATLRVRLSLSFEDRVGHITLILPYGDLDDVSAKWSQPFLDARLSGDSSARTEMNTQISGTTVTVTGVLQEMSIPLRKVLNWTPGEVIDLGMTIDTPVIGKVNAQPIFQASFGQRSNGALALRVIRSLLPETRTEEGKDASDTD</sequence>
<dbReference type="GO" id="GO:0050918">
    <property type="term" value="P:positive chemotaxis"/>
    <property type="evidence" value="ECO:0007669"/>
    <property type="project" value="TreeGrafter"/>
</dbReference>
<keyword evidence="5" id="KW-1003">Cell membrane</keyword>
<dbReference type="Gene3D" id="3.40.1550.10">
    <property type="entry name" value="CheC-like"/>
    <property type="match status" value="1"/>
</dbReference>
<dbReference type="GO" id="GO:0009425">
    <property type="term" value="C:bacterial-type flagellum basal body"/>
    <property type="evidence" value="ECO:0007669"/>
    <property type="project" value="UniProtKB-SubCell"/>
</dbReference>
<feature type="domain" description="Flagellar motor switch protein FliN-like C-terminal" evidence="12">
    <location>
        <begin position="228"/>
        <end position="297"/>
    </location>
</feature>
<evidence type="ECO:0000313" key="14">
    <source>
        <dbReference type="Proteomes" id="UP000253977"/>
    </source>
</evidence>
<dbReference type="CDD" id="cd17908">
    <property type="entry name" value="FliM"/>
    <property type="match status" value="1"/>
</dbReference>
<dbReference type="AlphaFoldDB" id="A0A369TJD6"/>
<keyword evidence="10" id="KW-0975">Bacterial flagellum</keyword>
<comment type="caution">
    <text evidence="13">The sequence shown here is derived from an EMBL/GenBank/DDBJ whole genome shotgun (WGS) entry which is preliminary data.</text>
</comment>
<evidence type="ECO:0000256" key="9">
    <source>
        <dbReference type="ARBA" id="ARBA00023136"/>
    </source>
</evidence>
<evidence type="ECO:0000256" key="5">
    <source>
        <dbReference type="ARBA" id="ARBA00022475"/>
    </source>
</evidence>
<keyword evidence="14" id="KW-1185">Reference proteome</keyword>
<evidence type="ECO:0000256" key="3">
    <source>
        <dbReference type="ARBA" id="ARBA00011049"/>
    </source>
</evidence>
<reference evidence="13 14" key="1">
    <citation type="submission" date="2018-07" db="EMBL/GenBank/DDBJ databases">
        <title>Thalassococcus profundi sp. nov., a marine bacterium isolated from deep seawater of Okinawa Trough.</title>
        <authorList>
            <person name="Yu M."/>
        </authorList>
    </citation>
    <scope>NUCLEOTIDE SEQUENCE [LARGE SCALE GENOMIC DNA]</scope>
    <source>
        <strain evidence="13 14">WRAS1</strain>
    </source>
</reference>
<evidence type="ECO:0000313" key="13">
    <source>
        <dbReference type="EMBL" id="RDD65413.1"/>
    </source>
</evidence>
<dbReference type="GO" id="GO:0003774">
    <property type="term" value="F:cytoskeletal motor activity"/>
    <property type="evidence" value="ECO:0007669"/>
    <property type="project" value="InterPro"/>
</dbReference>
<dbReference type="EMBL" id="QPMK01000012">
    <property type="protein sequence ID" value="RDD65413.1"/>
    <property type="molecule type" value="Genomic_DNA"/>
</dbReference>
<proteinExistence type="inferred from homology"/>
<organism evidence="13 14">
    <name type="scientific">Thalassococcus profundi</name>
    <dbReference type="NCBI Taxonomy" id="2282382"/>
    <lineage>
        <taxon>Bacteria</taxon>
        <taxon>Pseudomonadati</taxon>
        <taxon>Pseudomonadota</taxon>
        <taxon>Alphaproteobacteria</taxon>
        <taxon>Rhodobacterales</taxon>
        <taxon>Roseobacteraceae</taxon>
        <taxon>Thalassococcus</taxon>
    </lineage>
</organism>
<gene>
    <name evidence="13" type="ORF">DU478_14685</name>
</gene>
<evidence type="ECO:0000256" key="8">
    <source>
        <dbReference type="ARBA" id="ARBA00022779"/>
    </source>
</evidence>
<evidence type="ECO:0000256" key="11">
    <source>
        <dbReference type="ARBA" id="ARBA00025044"/>
    </source>
</evidence>
<evidence type="ECO:0000256" key="1">
    <source>
        <dbReference type="ARBA" id="ARBA00004117"/>
    </source>
</evidence>
<evidence type="ECO:0000256" key="2">
    <source>
        <dbReference type="ARBA" id="ARBA00004417"/>
    </source>
</evidence>
<keyword evidence="7" id="KW-0997">Cell inner membrane</keyword>
<dbReference type="GO" id="GO:0071978">
    <property type="term" value="P:bacterial-type flagellum-dependent swarming motility"/>
    <property type="evidence" value="ECO:0007669"/>
    <property type="project" value="TreeGrafter"/>
</dbReference>
<comment type="similarity">
    <text evidence="3">Belongs to the FliM family.</text>
</comment>
<evidence type="ECO:0000256" key="10">
    <source>
        <dbReference type="ARBA" id="ARBA00023143"/>
    </source>
</evidence>
<protein>
    <recommendedName>
        <fullName evidence="4">Flagellar motor switch protein FliM</fullName>
    </recommendedName>
</protein>
<dbReference type="InterPro" id="IPR036429">
    <property type="entry name" value="SpoA-like_sf"/>
</dbReference>
<dbReference type="InterPro" id="IPR028976">
    <property type="entry name" value="CheC-like_sf"/>
</dbReference>
<dbReference type="RefSeq" id="WP_114511724.1">
    <property type="nucleotide sequence ID" value="NZ_QPMK01000012.1"/>
</dbReference>
<dbReference type="InterPro" id="IPR001543">
    <property type="entry name" value="FliN-like_C"/>
</dbReference>
<dbReference type="Gene3D" id="2.30.330.10">
    <property type="entry name" value="SpoA-like"/>
    <property type="match status" value="1"/>
</dbReference>
<dbReference type="Proteomes" id="UP000253977">
    <property type="component" value="Unassembled WGS sequence"/>
</dbReference>
<dbReference type="PANTHER" id="PTHR30034">
    <property type="entry name" value="FLAGELLAR MOTOR SWITCH PROTEIN FLIM"/>
    <property type="match status" value="1"/>
</dbReference>
<keyword evidence="9" id="KW-0472">Membrane</keyword>
<dbReference type="SUPFAM" id="SSF101801">
    <property type="entry name" value="Surface presentation of antigens (SPOA)"/>
    <property type="match status" value="1"/>
</dbReference>
<dbReference type="Pfam" id="PF01052">
    <property type="entry name" value="FliMN_C"/>
    <property type="match status" value="1"/>
</dbReference>
<dbReference type="PANTHER" id="PTHR30034:SF3">
    <property type="entry name" value="FLAGELLAR MOTOR SWITCH PROTEIN FLIM"/>
    <property type="match status" value="1"/>
</dbReference>